<dbReference type="Gene3D" id="1.10.260.40">
    <property type="entry name" value="lambda repressor-like DNA-binding domains"/>
    <property type="match status" value="1"/>
</dbReference>
<dbReference type="SUPFAM" id="SSF47413">
    <property type="entry name" value="lambda repressor-like DNA-binding domains"/>
    <property type="match status" value="1"/>
</dbReference>
<reference evidence="2 3" key="1">
    <citation type="submission" date="2019-06" db="EMBL/GenBank/DDBJ databases">
        <title>Sequencing the genomes of 1000 actinobacteria strains.</title>
        <authorList>
            <person name="Klenk H.-P."/>
        </authorList>
    </citation>
    <scope>NUCLEOTIDE SEQUENCE [LARGE SCALE GENOMIC DNA]</scope>
    <source>
        <strain evidence="2 3">DSM 103495</strain>
    </source>
</reference>
<evidence type="ECO:0000313" key="2">
    <source>
        <dbReference type="EMBL" id="TQM32425.1"/>
    </source>
</evidence>
<dbReference type="Gene3D" id="3.30.450.180">
    <property type="match status" value="1"/>
</dbReference>
<dbReference type="Pfam" id="PF13560">
    <property type="entry name" value="HTH_31"/>
    <property type="match status" value="1"/>
</dbReference>
<dbReference type="Pfam" id="PF17765">
    <property type="entry name" value="MLTR_LBD"/>
    <property type="match status" value="1"/>
</dbReference>
<dbReference type="GO" id="GO:0003677">
    <property type="term" value="F:DNA binding"/>
    <property type="evidence" value="ECO:0007669"/>
    <property type="project" value="InterPro"/>
</dbReference>
<dbReference type="PANTHER" id="PTHR35010">
    <property type="entry name" value="BLL4672 PROTEIN-RELATED"/>
    <property type="match status" value="1"/>
</dbReference>
<gene>
    <name evidence="2" type="ORF">FB390_4104</name>
</gene>
<dbReference type="PANTHER" id="PTHR35010:SF2">
    <property type="entry name" value="BLL4672 PROTEIN"/>
    <property type="match status" value="1"/>
</dbReference>
<keyword evidence="3" id="KW-1185">Reference proteome</keyword>
<dbReference type="Proteomes" id="UP000316331">
    <property type="component" value="Unassembled WGS sequence"/>
</dbReference>
<dbReference type="AlphaFoldDB" id="A0A543FEZ0"/>
<dbReference type="CDD" id="cd00093">
    <property type="entry name" value="HTH_XRE"/>
    <property type="match status" value="1"/>
</dbReference>
<dbReference type="SMART" id="SM00530">
    <property type="entry name" value="HTH_XRE"/>
    <property type="match status" value="1"/>
</dbReference>
<dbReference type="InterPro" id="IPR001387">
    <property type="entry name" value="Cro/C1-type_HTH"/>
</dbReference>
<comment type="caution">
    <text evidence="2">The sequence shown here is derived from an EMBL/GenBank/DDBJ whole genome shotgun (WGS) entry which is preliminary data.</text>
</comment>
<protein>
    <submittedName>
        <fullName evidence="2">Helix-turn-helix protein</fullName>
    </submittedName>
</protein>
<evidence type="ECO:0000259" key="1">
    <source>
        <dbReference type="PROSITE" id="PS50943"/>
    </source>
</evidence>
<dbReference type="OrthoDB" id="3608749at2"/>
<evidence type="ECO:0000313" key="3">
    <source>
        <dbReference type="Proteomes" id="UP000316331"/>
    </source>
</evidence>
<dbReference type="InterPro" id="IPR010982">
    <property type="entry name" value="Lambda_DNA-bd_dom_sf"/>
</dbReference>
<dbReference type="RefSeq" id="WP_141810329.1">
    <property type="nucleotide sequence ID" value="NZ_VFPG01000001.1"/>
</dbReference>
<feature type="domain" description="HTH cro/C1-type" evidence="1">
    <location>
        <begin position="30"/>
        <end position="83"/>
    </location>
</feature>
<dbReference type="PROSITE" id="PS50943">
    <property type="entry name" value="HTH_CROC1"/>
    <property type="match status" value="1"/>
</dbReference>
<organism evidence="2 3">
    <name type="scientific">Nocardia bhagyanarayanae</name>
    <dbReference type="NCBI Taxonomy" id="1215925"/>
    <lineage>
        <taxon>Bacteria</taxon>
        <taxon>Bacillati</taxon>
        <taxon>Actinomycetota</taxon>
        <taxon>Actinomycetes</taxon>
        <taxon>Mycobacteriales</taxon>
        <taxon>Nocardiaceae</taxon>
        <taxon>Nocardia</taxon>
    </lineage>
</organism>
<name>A0A543FEZ0_9NOCA</name>
<dbReference type="EMBL" id="VFPG01000001">
    <property type="protein sequence ID" value="TQM32425.1"/>
    <property type="molecule type" value="Genomic_DNA"/>
</dbReference>
<dbReference type="InterPro" id="IPR041413">
    <property type="entry name" value="MLTR_LBD"/>
</dbReference>
<proteinExistence type="predicted"/>
<sequence>MDRAELAMVLRTARSRVEPADVGLPSGSRRQVPGLRREEVAQLAGLSVDYIVRLEQGRGPKPSDQVLGALSRALRLSDPDRDLIFRLAGSGPPQAGRIPMLIRPSVMRLLDRMADLPALVLSAKSDVLAWNSLAAALFGDFSERPPIQRNIMWQRFLGTGLDQVVMTPEEEAANAVDCVGCLRTVQAKYPKDPDLARLIDELRSGSARFDELWRAGRSGRLRSLSKTIAHPDLGALTLDCDALLVPEADQTVVVYSAAPGTPEASALELLRVTGLERFGPVN</sequence>
<accession>A0A543FEZ0</accession>